<dbReference type="GO" id="GO:0003677">
    <property type="term" value="F:DNA binding"/>
    <property type="evidence" value="ECO:0007669"/>
    <property type="project" value="UniProtKB-KW"/>
</dbReference>
<gene>
    <name evidence="3" type="ORF">HMPREF9135_0550</name>
</gene>
<dbReference type="Pfam" id="PF07883">
    <property type="entry name" value="Cupin_2"/>
    <property type="match status" value="1"/>
</dbReference>
<dbReference type="PANTHER" id="PTHR46797:SF19">
    <property type="entry name" value="BLL2473 PROTEIN"/>
    <property type="match status" value="1"/>
</dbReference>
<protein>
    <submittedName>
        <fullName evidence="3">Cupin domain protein</fullName>
    </submittedName>
</protein>
<dbReference type="CDD" id="cd00093">
    <property type="entry name" value="HTH_XRE"/>
    <property type="match status" value="1"/>
</dbReference>
<dbReference type="SUPFAM" id="SSF47413">
    <property type="entry name" value="lambda repressor-like DNA-binding domains"/>
    <property type="match status" value="1"/>
</dbReference>
<dbReference type="Gene3D" id="1.10.260.40">
    <property type="entry name" value="lambda repressor-like DNA-binding domains"/>
    <property type="match status" value="1"/>
</dbReference>
<dbReference type="InterPro" id="IPR014710">
    <property type="entry name" value="RmlC-like_jellyroll"/>
</dbReference>
<sequence length="205" mass="23428">MLANRKRFATFGGGYIHQQIIMEDSLKQIGQRLKGLREVLDIPAEEVAELCDITLEHYLKIENGEADPSVYRLSKISKRYGISLDVLMFGEEPRMDAYFLTRRNQGPTVERRKDYKYQSLASGFKGRKVDPFLVQVDPLPDDARFNKNSHDGQEFDVVIDGRLELTLGEKTLVLEVGDSIYFDARQPHCMRALDGKPVKFLCIAI</sequence>
<reference evidence="3 4" key="1">
    <citation type="submission" date="2013-08" db="EMBL/GenBank/DDBJ databases">
        <authorList>
            <person name="Durkin A.S."/>
            <person name="Haft D.R."/>
            <person name="McCorrison J."/>
            <person name="Torralba M."/>
            <person name="Gillis M."/>
            <person name="Haft D.H."/>
            <person name="Methe B."/>
            <person name="Sutton G."/>
            <person name="Nelson K.E."/>
        </authorList>
    </citation>
    <scope>NUCLEOTIDE SEQUENCE [LARGE SCALE GENOMIC DNA]</scope>
    <source>
        <strain evidence="3 4">F0067</strain>
    </source>
</reference>
<dbReference type="InterPro" id="IPR010982">
    <property type="entry name" value="Lambda_DNA-bd_dom_sf"/>
</dbReference>
<dbReference type="AlphaFoldDB" id="U2QFQ7"/>
<dbReference type="GO" id="GO:0003700">
    <property type="term" value="F:DNA-binding transcription factor activity"/>
    <property type="evidence" value="ECO:0007669"/>
    <property type="project" value="TreeGrafter"/>
</dbReference>
<dbReference type="GO" id="GO:0005829">
    <property type="term" value="C:cytosol"/>
    <property type="evidence" value="ECO:0007669"/>
    <property type="project" value="TreeGrafter"/>
</dbReference>
<dbReference type="InterPro" id="IPR001387">
    <property type="entry name" value="Cro/C1-type_HTH"/>
</dbReference>
<dbReference type="Pfam" id="PF01381">
    <property type="entry name" value="HTH_3"/>
    <property type="match status" value="1"/>
</dbReference>
<dbReference type="InterPro" id="IPR050807">
    <property type="entry name" value="TransReg_Diox_bact_type"/>
</dbReference>
<organism evidence="3 4">
    <name type="scientific">Segatella baroniae F0067</name>
    <dbReference type="NCBI Taxonomy" id="1115809"/>
    <lineage>
        <taxon>Bacteria</taxon>
        <taxon>Pseudomonadati</taxon>
        <taxon>Bacteroidota</taxon>
        <taxon>Bacteroidia</taxon>
        <taxon>Bacteroidales</taxon>
        <taxon>Prevotellaceae</taxon>
        <taxon>Segatella</taxon>
    </lineage>
</organism>
<evidence type="ECO:0000259" key="2">
    <source>
        <dbReference type="PROSITE" id="PS50943"/>
    </source>
</evidence>
<comment type="caution">
    <text evidence="3">The sequence shown here is derived from an EMBL/GenBank/DDBJ whole genome shotgun (WGS) entry which is preliminary data.</text>
</comment>
<keyword evidence="1" id="KW-0238">DNA-binding</keyword>
<dbReference type="SMART" id="SM00530">
    <property type="entry name" value="HTH_XRE"/>
    <property type="match status" value="1"/>
</dbReference>
<dbReference type="EMBL" id="AWEY01000007">
    <property type="protein sequence ID" value="ERK40153.1"/>
    <property type="molecule type" value="Genomic_DNA"/>
</dbReference>
<dbReference type="InterPro" id="IPR013096">
    <property type="entry name" value="Cupin_2"/>
</dbReference>
<keyword evidence="4" id="KW-1185">Reference proteome</keyword>
<dbReference type="CDD" id="cd02209">
    <property type="entry name" value="cupin_XRE_C"/>
    <property type="match status" value="1"/>
</dbReference>
<dbReference type="SUPFAM" id="SSF51182">
    <property type="entry name" value="RmlC-like cupins"/>
    <property type="match status" value="1"/>
</dbReference>
<feature type="domain" description="HTH cro/C1-type" evidence="2">
    <location>
        <begin position="33"/>
        <end position="87"/>
    </location>
</feature>
<proteinExistence type="predicted"/>
<evidence type="ECO:0000313" key="4">
    <source>
        <dbReference type="Proteomes" id="UP000016648"/>
    </source>
</evidence>
<evidence type="ECO:0000313" key="3">
    <source>
        <dbReference type="EMBL" id="ERK40153.1"/>
    </source>
</evidence>
<dbReference type="Gene3D" id="2.60.120.10">
    <property type="entry name" value="Jelly Rolls"/>
    <property type="match status" value="1"/>
</dbReference>
<dbReference type="InterPro" id="IPR011051">
    <property type="entry name" value="RmlC_Cupin_sf"/>
</dbReference>
<dbReference type="PANTHER" id="PTHR46797">
    <property type="entry name" value="HTH-TYPE TRANSCRIPTIONAL REGULATOR"/>
    <property type="match status" value="1"/>
</dbReference>
<name>U2QFQ7_9BACT</name>
<dbReference type="PROSITE" id="PS50943">
    <property type="entry name" value="HTH_CROC1"/>
    <property type="match status" value="1"/>
</dbReference>
<dbReference type="PATRIC" id="fig|1115809.3.peg.369"/>
<accession>U2QFQ7</accession>
<evidence type="ECO:0000256" key="1">
    <source>
        <dbReference type="ARBA" id="ARBA00023125"/>
    </source>
</evidence>
<dbReference type="Proteomes" id="UP000016648">
    <property type="component" value="Unassembled WGS sequence"/>
</dbReference>